<reference evidence="1" key="1">
    <citation type="submission" date="2021-06" db="EMBL/GenBank/DDBJ databases">
        <authorList>
            <person name="Kallberg Y."/>
            <person name="Tangrot J."/>
            <person name="Rosling A."/>
        </authorList>
    </citation>
    <scope>NUCLEOTIDE SEQUENCE</scope>
    <source>
        <strain evidence="1">MA461A</strain>
    </source>
</reference>
<evidence type="ECO:0000313" key="2">
    <source>
        <dbReference type="Proteomes" id="UP000789920"/>
    </source>
</evidence>
<dbReference type="Proteomes" id="UP000789920">
    <property type="component" value="Unassembled WGS sequence"/>
</dbReference>
<comment type="caution">
    <text evidence="1">The sequence shown here is derived from an EMBL/GenBank/DDBJ whole genome shotgun (WGS) entry which is preliminary data.</text>
</comment>
<keyword evidence="2" id="KW-1185">Reference proteome</keyword>
<accession>A0ACA9Q5V4</accession>
<proteinExistence type="predicted"/>
<protein>
    <submittedName>
        <fullName evidence="1">33400_t:CDS:1</fullName>
    </submittedName>
</protein>
<sequence>MSNEKPILYTFYRSSCAWRVRTCLNWKGIDCEHRYVSLYKGEQKEEKYSEVNPYKTVPTLKIDGLVLTQSIPILEYLEETRPDKPLLPKEPDKRALVRTLVQAIAGDIQPIQNLRVLQQVESLGGDKNEWSKHFVTIGFEGVEKQLEKTSGKYCVGDEVTLADVCLLPQVYNATMRFGVDMKKFPRIQLIADNLNKLDAFKNAHPDNQGDYVKKS</sequence>
<name>A0ACA9Q5V4_9GLOM</name>
<gene>
    <name evidence="1" type="ORF">RPERSI_LOCUS12092</name>
</gene>
<evidence type="ECO:0000313" key="1">
    <source>
        <dbReference type="EMBL" id="CAG8730325.1"/>
    </source>
</evidence>
<dbReference type="EMBL" id="CAJVQC010025543">
    <property type="protein sequence ID" value="CAG8730325.1"/>
    <property type="molecule type" value="Genomic_DNA"/>
</dbReference>
<organism evidence="1 2">
    <name type="scientific">Racocetra persica</name>
    <dbReference type="NCBI Taxonomy" id="160502"/>
    <lineage>
        <taxon>Eukaryota</taxon>
        <taxon>Fungi</taxon>
        <taxon>Fungi incertae sedis</taxon>
        <taxon>Mucoromycota</taxon>
        <taxon>Glomeromycotina</taxon>
        <taxon>Glomeromycetes</taxon>
        <taxon>Diversisporales</taxon>
        <taxon>Gigasporaceae</taxon>
        <taxon>Racocetra</taxon>
    </lineage>
</organism>